<protein>
    <recommendedName>
        <fullName evidence="5">Translocation and assembly module TamB C-terminal domain-containing protein</fullName>
    </recommendedName>
</protein>
<dbReference type="RefSeq" id="WP_134092548.1">
    <property type="nucleotide sequence ID" value="NZ_QWDN01000988.1"/>
</dbReference>
<comment type="subcellular location">
    <subcellularLocation>
        <location evidence="1">Membrane</location>
        <topology evidence="1">Single-pass membrane protein</topology>
    </subcellularLocation>
</comment>
<evidence type="ECO:0000256" key="3">
    <source>
        <dbReference type="ARBA" id="ARBA00022989"/>
    </source>
</evidence>
<feature type="domain" description="Translocation and assembly module TamB C-terminal" evidence="5">
    <location>
        <begin position="3"/>
        <end position="81"/>
    </location>
</feature>
<evidence type="ECO:0000256" key="1">
    <source>
        <dbReference type="ARBA" id="ARBA00004167"/>
    </source>
</evidence>
<dbReference type="Proteomes" id="UP000298340">
    <property type="component" value="Unassembled WGS sequence"/>
</dbReference>
<keyword evidence="3" id="KW-1133">Transmembrane helix</keyword>
<evidence type="ECO:0000313" key="6">
    <source>
        <dbReference type="EMBL" id="TEB40718.1"/>
    </source>
</evidence>
<feature type="non-terminal residue" evidence="6">
    <location>
        <position position="1"/>
    </location>
</feature>
<evidence type="ECO:0000256" key="4">
    <source>
        <dbReference type="ARBA" id="ARBA00023136"/>
    </source>
</evidence>
<dbReference type="InterPro" id="IPR007452">
    <property type="entry name" value="TamB_C"/>
</dbReference>
<evidence type="ECO:0000259" key="5">
    <source>
        <dbReference type="Pfam" id="PF04357"/>
    </source>
</evidence>
<dbReference type="GO" id="GO:0005886">
    <property type="term" value="C:plasma membrane"/>
    <property type="evidence" value="ECO:0007669"/>
    <property type="project" value="InterPro"/>
</dbReference>
<dbReference type="AlphaFoldDB" id="A0A4Y7U3T5"/>
<gene>
    <name evidence="6" type="ORF">D0809_29180</name>
</gene>
<accession>A0A4Y7U3T5</accession>
<name>A0A4Y7U3T5_9FLAO</name>
<evidence type="ECO:0000256" key="2">
    <source>
        <dbReference type="ARBA" id="ARBA00022692"/>
    </source>
</evidence>
<evidence type="ECO:0000313" key="7">
    <source>
        <dbReference type="Proteomes" id="UP000298340"/>
    </source>
</evidence>
<dbReference type="EMBL" id="QWDN01000988">
    <property type="protein sequence ID" value="TEB40718.1"/>
    <property type="molecule type" value="Genomic_DNA"/>
</dbReference>
<comment type="caution">
    <text evidence="6">The sequence shown here is derived from an EMBL/GenBank/DDBJ whole genome shotgun (WGS) entry which is preliminary data.</text>
</comment>
<keyword evidence="4" id="KW-0472">Membrane</keyword>
<organism evidence="6 7">
    <name type="scientific">Flavobacterium circumlabens</name>
    <dbReference type="NCBI Taxonomy" id="2133765"/>
    <lineage>
        <taxon>Bacteria</taxon>
        <taxon>Pseudomonadati</taxon>
        <taxon>Bacteroidota</taxon>
        <taxon>Flavobacteriia</taxon>
        <taxon>Flavobacteriales</taxon>
        <taxon>Flavobacteriaceae</taxon>
        <taxon>Flavobacterium</taxon>
    </lineage>
</organism>
<reference evidence="6 7" key="1">
    <citation type="journal article" date="2018" name="Syst. Appl. Microbiol.">
        <title>Flavobacterium circumlabens sp. nov. and Flavobacterium cupreum sp. nov., two psychrotrophic species isolated from Antarctic environmental samples.</title>
        <authorList>
            <person name="Kralova S."/>
            <person name="Busse H.J."/>
            <person name="Svec P."/>
            <person name="Maslanova I."/>
            <person name="Stankova E."/>
            <person name="Bartak M."/>
            <person name="Sedlacek I."/>
        </authorList>
    </citation>
    <scope>NUCLEOTIDE SEQUENCE [LARGE SCALE GENOMIC DNA]</scope>
    <source>
        <strain evidence="6 7">CCM 8828</strain>
    </source>
</reference>
<proteinExistence type="predicted"/>
<dbReference type="Pfam" id="PF04357">
    <property type="entry name" value="TamB"/>
    <property type="match status" value="1"/>
</dbReference>
<sequence length="106" mass="11549">TFLDLNLKLEGFNLATLGTVGAGVLSNIRGSVSGNAAIVGNLKKPEINGRLYVEKAGMTIPYLNTDYELSDRTVIDLTDEKFLFRNNQLTDTKYGTKGLLNGSIEH</sequence>
<dbReference type="GO" id="GO:0009306">
    <property type="term" value="P:protein secretion"/>
    <property type="evidence" value="ECO:0007669"/>
    <property type="project" value="InterPro"/>
</dbReference>
<feature type="non-terminal residue" evidence="6">
    <location>
        <position position="106"/>
    </location>
</feature>
<keyword evidence="2" id="KW-0812">Transmembrane</keyword>